<comment type="caution">
    <text evidence="1">The sequence shown here is derived from an EMBL/GenBank/DDBJ whole genome shotgun (WGS) entry which is preliminary data.</text>
</comment>
<dbReference type="AlphaFoldDB" id="A0AAW6NK00"/>
<evidence type="ECO:0000313" key="1">
    <source>
        <dbReference type="EMBL" id="MDF3636771.1"/>
    </source>
</evidence>
<gene>
    <name evidence="1" type="ORF">P3S46_06060</name>
</gene>
<evidence type="ECO:0000313" key="2">
    <source>
        <dbReference type="Proteomes" id="UP001215180"/>
    </source>
</evidence>
<protein>
    <submittedName>
        <fullName evidence="1">Uncharacterized protein</fullName>
    </submittedName>
</protein>
<name>A0AAW6NK00_ENTCL</name>
<proteinExistence type="predicted"/>
<sequence length="141" mass="15612">HFGAEEDCLTPAMMQLFRKGIQALQKEHDTPGISLTLQDWRLEEETLPEEDSQAYQVSVTGQHNIHCEVVNKEGNPCFGVMFEIDQGVPALHINTGGDMLLHIHCAHNGLVLTPDASGQRFDKAPVDRFSYNSPSLLLSAD</sequence>
<accession>A0AAW6NK00</accession>
<reference evidence="1" key="1">
    <citation type="submission" date="2023-03" db="EMBL/GenBank/DDBJ databases">
        <title>A Study on Prevalence and Characterization of Enterobacter cloacae strains in China.</title>
        <authorList>
            <person name="Zheng Z."/>
        </authorList>
    </citation>
    <scope>NUCLEOTIDE SEQUENCE</scope>
    <source>
        <strain evidence="1">EC77</strain>
    </source>
</reference>
<feature type="non-terminal residue" evidence="1">
    <location>
        <position position="1"/>
    </location>
</feature>
<organism evidence="1 2">
    <name type="scientific">Enterobacter cloacae</name>
    <dbReference type="NCBI Taxonomy" id="550"/>
    <lineage>
        <taxon>Bacteria</taxon>
        <taxon>Pseudomonadati</taxon>
        <taxon>Pseudomonadota</taxon>
        <taxon>Gammaproteobacteria</taxon>
        <taxon>Enterobacterales</taxon>
        <taxon>Enterobacteriaceae</taxon>
        <taxon>Enterobacter</taxon>
        <taxon>Enterobacter cloacae complex</taxon>
    </lineage>
</organism>
<dbReference type="Proteomes" id="UP001215180">
    <property type="component" value="Unassembled WGS sequence"/>
</dbReference>
<dbReference type="EMBL" id="JARJGR010000771">
    <property type="protein sequence ID" value="MDF3636771.1"/>
    <property type="molecule type" value="Genomic_DNA"/>
</dbReference>